<dbReference type="RefSeq" id="WP_106208210.1">
    <property type="nucleotide sequence ID" value="NZ_PVTD01000017.1"/>
</dbReference>
<keyword evidence="1" id="KW-0969">Cilium</keyword>
<protein>
    <submittedName>
        <fullName evidence="1">Flagellar hook-associated protein 3 FlgL</fullName>
    </submittedName>
</protein>
<keyword evidence="2" id="KW-1185">Reference proteome</keyword>
<evidence type="ECO:0000313" key="2">
    <source>
        <dbReference type="Proteomes" id="UP000239480"/>
    </source>
</evidence>
<dbReference type="SUPFAM" id="SSF64518">
    <property type="entry name" value="Phase 1 flagellin"/>
    <property type="match status" value="1"/>
</dbReference>
<dbReference type="Gene3D" id="1.20.1330.10">
    <property type="entry name" value="f41 fragment of flagellin, N-terminal domain"/>
    <property type="match status" value="1"/>
</dbReference>
<dbReference type="AlphaFoldDB" id="A0A2T0RF74"/>
<dbReference type="OrthoDB" id="7312911at2"/>
<reference evidence="1 2" key="1">
    <citation type="submission" date="2018-03" db="EMBL/GenBank/DDBJ databases">
        <title>Genomic Encyclopedia of Archaeal and Bacterial Type Strains, Phase II (KMG-II): from individual species to whole genera.</title>
        <authorList>
            <person name="Goeker M."/>
        </authorList>
    </citation>
    <scope>NUCLEOTIDE SEQUENCE [LARGE SCALE GENOMIC DNA]</scope>
    <source>
        <strain evidence="1 2">DSM 29328</strain>
    </source>
</reference>
<dbReference type="GO" id="GO:0005198">
    <property type="term" value="F:structural molecule activity"/>
    <property type="evidence" value="ECO:0007669"/>
    <property type="project" value="InterPro"/>
</dbReference>
<name>A0A2T0RF74_9RHOB</name>
<accession>A0A2T0RF74</accession>
<organism evidence="1 2">
    <name type="scientific">Aliiruegeria haliotis</name>
    <dbReference type="NCBI Taxonomy" id="1280846"/>
    <lineage>
        <taxon>Bacteria</taxon>
        <taxon>Pseudomonadati</taxon>
        <taxon>Pseudomonadota</taxon>
        <taxon>Alphaproteobacteria</taxon>
        <taxon>Rhodobacterales</taxon>
        <taxon>Roseobacteraceae</taxon>
        <taxon>Aliiruegeria</taxon>
    </lineage>
</organism>
<evidence type="ECO:0000313" key="1">
    <source>
        <dbReference type="EMBL" id="PRY19854.1"/>
    </source>
</evidence>
<dbReference type="EMBL" id="PVTD01000017">
    <property type="protein sequence ID" value="PRY19854.1"/>
    <property type="molecule type" value="Genomic_DNA"/>
</dbReference>
<sequence length="334" mass="34594">MAILSIGDLASSNWLRNQNSRLKAESNTLVQELSTGQTSSVSSTVGGNFRELAAFEHSLSRLDALANAVDETAGFANATQSALATLQASIHPWSVELANAANTGSPALVAAMSSEANSQFEAAVSRLNTTYAGRGVFTGADTDVSALSNAGAILDSLEAAVAAETSASGVRDVFDAWFAIGGGFDTIAYTGSTNPVSPMVVGNSQLLDLSVSANDPEIKDLLKGIAMVALLDRGILAGQPSAQEALIGMAGDALLTANDELIVTMANVGQAQETIEESKVEMASEMASLELARSSILSIDPFDSATQLQEVQNQLETLFAVTARVSQLSLVDFL</sequence>
<dbReference type="PANTHER" id="PTHR42792">
    <property type="entry name" value="FLAGELLIN"/>
    <property type="match status" value="1"/>
</dbReference>
<keyword evidence="1" id="KW-0282">Flagellum</keyword>
<dbReference type="PANTHER" id="PTHR42792:SF1">
    <property type="entry name" value="FLAGELLAR HOOK-ASSOCIATED PROTEIN 3"/>
    <property type="match status" value="1"/>
</dbReference>
<keyword evidence="1" id="KW-0966">Cell projection</keyword>
<dbReference type="InterPro" id="IPR001492">
    <property type="entry name" value="Flagellin"/>
</dbReference>
<dbReference type="GO" id="GO:0009288">
    <property type="term" value="C:bacterial-type flagellum"/>
    <property type="evidence" value="ECO:0007669"/>
    <property type="project" value="InterPro"/>
</dbReference>
<proteinExistence type="predicted"/>
<dbReference type="Proteomes" id="UP000239480">
    <property type="component" value="Unassembled WGS sequence"/>
</dbReference>
<comment type="caution">
    <text evidence="1">The sequence shown here is derived from an EMBL/GenBank/DDBJ whole genome shotgun (WGS) entry which is preliminary data.</text>
</comment>
<gene>
    <name evidence="1" type="ORF">CLV78_11718</name>
</gene>